<proteinExistence type="predicted"/>
<dbReference type="EMBL" id="CP090569">
    <property type="protein sequence ID" value="USF86408.1"/>
    <property type="molecule type" value="Genomic_DNA"/>
</dbReference>
<dbReference type="Proteomes" id="UP001056649">
    <property type="component" value="Chromosome"/>
</dbReference>
<name>A0A9J6ZUR2_9GAMM</name>
<accession>A0A9J6ZUR2</accession>
<reference evidence="1" key="1">
    <citation type="journal article" date="2022" name="Mol. Ecol. Resour.">
        <title>The complete and closed genome of the facultative generalist Candidatus Endoriftia persephone from deep-sea hydrothermal vents.</title>
        <authorList>
            <person name="de Oliveira A.L."/>
            <person name="Srivastava A."/>
            <person name="Espada-Hinojosa S."/>
            <person name="Bright M."/>
        </authorList>
    </citation>
    <scope>NUCLEOTIDE SEQUENCE</scope>
    <source>
        <strain evidence="1">Tica-EPR-9o50.N</strain>
    </source>
</reference>
<gene>
    <name evidence="1" type="ORF">L0Y14_09645</name>
</gene>
<sequence length="81" mass="9190">MKLVFSKDEAHQIVVFNCFDGEKKEFSYVDMIKVLIQSQHLEEPEVSEGFSEAEVNSIKSMVSFINKEVSLIDQSNDAESS</sequence>
<evidence type="ECO:0000313" key="2">
    <source>
        <dbReference type="Proteomes" id="UP001056649"/>
    </source>
</evidence>
<dbReference type="KEGG" id="eps:L0Y14_09645"/>
<dbReference type="RefSeq" id="WP_138921947.1">
    <property type="nucleotide sequence ID" value="NZ_CP090569.1"/>
</dbReference>
<evidence type="ECO:0000313" key="1">
    <source>
        <dbReference type="EMBL" id="USF86408.1"/>
    </source>
</evidence>
<protein>
    <submittedName>
        <fullName evidence="1">Uncharacterized protein</fullName>
    </submittedName>
</protein>
<keyword evidence="2" id="KW-1185">Reference proteome</keyword>
<organism evidence="1 2">
    <name type="scientific">Candidatus Endoriftia persephonae</name>
    <dbReference type="NCBI Taxonomy" id="393765"/>
    <lineage>
        <taxon>Bacteria</taxon>
        <taxon>Pseudomonadati</taxon>
        <taxon>Pseudomonadota</taxon>
        <taxon>Gammaproteobacteria</taxon>
        <taxon>Chromatiales</taxon>
        <taxon>Sedimenticolaceae</taxon>
        <taxon>Candidatus Endoriftia</taxon>
    </lineage>
</organism>
<dbReference type="AlphaFoldDB" id="A0A9J6ZUR2"/>